<evidence type="ECO:0000256" key="4">
    <source>
        <dbReference type="SAM" id="MobiDB-lite"/>
    </source>
</evidence>
<feature type="region of interest" description="Disordered" evidence="4">
    <location>
        <begin position="1"/>
        <end position="25"/>
    </location>
</feature>
<dbReference type="SMART" id="SM00895">
    <property type="entry name" value="FCD"/>
    <property type="match status" value="1"/>
</dbReference>
<proteinExistence type="predicted"/>
<feature type="domain" description="HTH gntR-type" evidence="5">
    <location>
        <begin position="23"/>
        <end position="90"/>
    </location>
</feature>
<dbReference type="SUPFAM" id="SSF46785">
    <property type="entry name" value="Winged helix' DNA-binding domain"/>
    <property type="match status" value="1"/>
</dbReference>
<dbReference type="InterPro" id="IPR036388">
    <property type="entry name" value="WH-like_DNA-bd_sf"/>
</dbReference>
<dbReference type="PANTHER" id="PTHR43537:SF45">
    <property type="entry name" value="GNTR FAMILY REGULATORY PROTEIN"/>
    <property type="match status" value="1"/>
</dbReference>
<keyword evidence="1" id="KW-0805">Transcription regulation</keyword>
<keyword evidence="7" id="KW-1185">Reference proteome</keyword>
<gene>
    <name evidence="6" type="ORF">QO033_14490</name>
</gene>
<dbReference type="InterPro" id="IPR036390">
    <property type="entry name" value="WH_DNA-bd_sf"/>
</dbReference>
<dbReference type="Proteomes" id="UP001243757">
    <property type="component" value="Unassembled WGS sequence"/>
</dbReference>
<organism evidence="6 7">
    <name type="scientific">Pseudodonghicola flavimaris</name>
    <dbReference type="NCBI Taxonomy" id="3050036"/>
    <lineage>
        <taxon>Bacteria</taxon>
        <taxon>Pseudomonadati</taxon>
        <taxon>Pseudomonadota</taxon>
        <taxon>Alphaproteobacteria</taxon>
        <taxon>Rhodobacterales</taxon>
        <taxon>Paracoccaceae</taxon>
        <taxon>Pseudodonghicola</taxon>
    </lineage>
</organism>
<accession>A0ABT7F321</accession>
<evidence type="ECO:0000256" key="3">
    <source>
        <dbReference type="ARBA" id="ARBA00023163"/>
    </source>
</evidence>
<evidence type="ECO:0000256" key="1">
    <source>
        <dbReference type="ARBA" id="ARBA00023015"/>
    </source>
</evidence>
<dbReference type="PROSITE" id="PS50949">
    <property type="entry name" value="HTH_GNTR"/>
    <property type="match status" value="1"/>
</dbReference>
<comment type="caution">
    <text evidence="6">The sequence shown here is derived from an EMBL/GenBank/DDBJ whole genome shotgun (WGS) entry which is preliminary data.</text>
</comment>
<evidence type="ECO:0000313" key="6">
    <source>
        <dbReference type="EMBL" id="MDK3018890.1"/>
    </source>
</evidence>
<dbReference type="Gene3D" id="1.20.120.530">
    <property type="entry name" value="GntR ligand-binding domain-like"/>
    <property type="match status" value="1"/>
</dbReference>
<dbReference type="PANTHER" id="PTHR43537">
    <property type="entry name" value="TRANSCRIPTIONAL REGULATOR, GNTR FAMILY"/>
    <property type="match status" value="1"/>
</dbReference>
<dbReference type="Gene3D" id="1.10.10.10">
    <property type="entry name" value="Winged helix-like DNA-binding domain superfamily/Winged helix DNA-binding domain"/>
    <property type="match status" value="1"/>
</dbReference>
<protein>
    <submittedName>
        <fullName evidence="6">GntR family transcriptional regulator</fullName>
    </submittedName>
</protein>
<dbReference type="EMBL" id="JASNJD010000010">
    <property type="protein sequence ID" value="MDK3018890.1"/>
    <property type="molecule type" value="Genomic_DNA"/>
</dbReference>
<dbReference type="Pfam" id="PF00392">
    <property type="entry name" value="GntR"/>
    <property type="match status" value="1"/>
</dbReference>
<evidence type="ECO:0000313" key="7">
    <source>
        <dbReference type="Proteomes" id="UP001243757"/>
    </source>
</evidence>
<dbReference type="RefSeq" id="WP_284481696.1">
    <property type="nucleotide sequence ID" value="NZ_JASNJD010000010.1"/>
</dbReference>
<keyword evidence="3" id="KW-0804">Transcription</keyword>
<dbReference type="Pfam" id="PF07729">
    <property type="entry name" value="FCD"/>
    <property type="match status" value="1"/>
</dbReference>
<keyword evidence="2" id="KW-0238">DNA-binding</keyword>
<dbReference type="PRINTS" id="PR00035">
    <property type="entry name" value="HTHGNTR"/>
</dbReference>
<reference evidence="6 7" key="1">
    <citation type="submission" date="2023-05" db="EMBL/GenBank/DDBJ databases">
        <title>Pseudodonghicola sp. nov.</title>
        <authorList>
            <person name="Huang J."/>
        </authorList>
    </citation>
    <scope>NUCLEOTIDE SEQUENCE [LARGE SCALE GENOMIC DNA]</scope>
    <source>
        <strain evidence="6 7">IC7</strain>
    </source>
</reference>
<dbReference type="SUPFAM" id="SSF48008">
    <property type="entry name" value="GntR ligand-binding domain-like"/>
    <property type="match status" value="1"/>
</dbReference>
<dbReference type="SMART" id="SM00345">
    <property type="entry name" value="HTH_GNTR"/>
    <property type="match status" value="1"/>
</dbReference>
<dbReference type="InterPro" id="IPR000524">
    <property type="entry name" value="Tscrpt_reg_HTH_GntR"/>
</dbReference>
<evidence type="ECO:0000259" key="5">
    <source>
        <dbReference type="PROSITE" id="PS50949"/>
    </source>
</evidence>
<sequence>MSSPTQEPPARAKPRKTPASPRGTALGRTYEGLRDLIFSYEIKPDERLNEGELAKRFGVSRTPVREALNRLVMENLLRFEPALGFYRPKIDADEIVNLYELRVILETEGVRLAVQRASDAEIAALQAEWAALDVSDPTRSQSERIAADERFHERLVGLSHNDKLVEALRRLNAQIHFVRWAPSGQDQDHRESYRKHGELLEVLRERDEAKAIEALRSIIVRRQEELLDILKEGAAKLFISHTGRALAGR</sequence>
<name>A0ABT7F321_9RHOB</name>
<evidence type="ECO:0000256" key="2">
    <source>
        <dbReference type="ARBA" id="ARBA00023125"/>
    </source>
</evidence>
<dbReference type="InterPro" id="IPR011711">
    <property type="entry name" value="GntR_C"/>
</dbReference>
<dbReference type="InterPro" id="IPR008920">
    <property type="entry name" value="TF_FadR/GntR_C"/>
</dbReference>